<comment type="caution">
    <text evidence="1">The sequence shown here is derived from an EMBL/GenBank/DDBJ whole genome shotgun (WGS) entry which is preliminary data.</text>
</comment>
<dbReference type="EMBL" id="LUUK01000029">
    <property type="protein sequence ID" value="OAI26370.1"/>
    <property type="molecule type" value="Genomic_DNA"/>
</dbReference>
<protein>
    <submittedName>
        <fullName evidence="1">Uncharacterized protein</fullName>
    </submittedName>
</protein>
<proteinExistence type="predicted"/>
<evidence type="ECO:0000313" key="1">
    <source>
        <dbReference type="EMBL" id="OAI26370.1"/>
    </source>
</evidence>
<dbReference type="Proteomes" id="UP000077628">
    <property type="component" value="Unassembled WGS sequence"/>
</dbReference>
<reference evidence="2" key="1">
    <citation type="submission" date="2016-03" db="EMBL/GenBank/DDBJ databases">
        <authorList>
            <person name="Heylen K."/>
            <person name="De Vos P."/>
            <person name="Vekeman B."/>
        </authorList>
    </citation>
    <scope>NUCLEOTIDE SEQUENCE [LARGE SCALE GENOMIC DNA]</scope>
    <source>
        <strain evidence="2">R-45383</strain>
    </source>
</reference>
<organism evidence="1 2">
    <name type="scientific">Methylomonas koyamae</name>
    <dbReference type="NCBI Taxonomy" id="702114"/>
    <lineage>
        <taxon>Bacteria</taxon>
        <taxon>Pseudomonadati</taxon>
        <taxon>Pseudomonadota</taxon>
        <taxon>Gammaproteobacteria</taxon>
        <taxon>Methylococcales</taxon>
        <taxon>Methylococcaceae</taxon>
        <taxon>Methylomonas</taxon>
    </lineage>
</organism>
<name>A0A177PAN2_9GAMM</name>
<keyword evidence="2" id="KW-1185">Reference proteome</keyword>
<dbReference type="AlphaFoldDB" id="A0A177PAN2"/>
<evidence type="ECO:0000313" key="2">
    <source>
        <dbReference type="Proteomes" id="UP000077628"/>
    </source>
</evidence>
<sequence>MMVSLTRNLMIRRGMSPLKEGVRLHFMNYLPIGMFSELAASSNRLLKFKNLLHFYPKNAFPAKQNPVSH</sequence>
<accession>A0A177PAN2</accession>
<gene>
    <name evidence="1" type="ORF">A1355_18940</name>
</gene>